<dbReference type="EMBL" id="FNHS01000005">
    <property type="protein sequence ID" value="SDN03395.1"/>
    <property type="molecule type" value="Genomic_DNA"/>
</dbReference>
<dbReference type="Proteomes" id="UP000198704">
    <property type="component" value="Unassembled WGS sequence"/>
</dbReference>
<evidence type="ECO:0000256" key="2">
    <source>
        <dbReference type="SAM" id="SignalP"/>
    </source>
</evidence>
<proteinExistence type="predicted"/>
<feature type="chain" id="PRO_5011621259" description="Secreted protein" evidence="2">
    <location>
        <begin position="24"/>
        <end position="237"/>
    </location>
</feature>
<name>A0A1G9Y4K0_9HYPH</name>
<feature type="region of interest" description="Disordered" evidence="1">
    <location>
        <begin position="29"/>
        <end position="75"/>
    </location>
</feature>
<organism evidence="3 4">
    <name type="scientific">Methylobacterium phyllostachyos</name>
    <dbReference type="NCBI Taxonomy" id="582672"/>
    <lineage>
        <taxon>Bacteria</taxon>
        <taxon>Pseudomonadati</taxon>
        <taxon>Pseudomonadota</taxon>
        <taxon>Alphaproteobacteria</taxon>
        <taxon>Hyphomicrobiales</taxon>
        <taxon>Methylobacteriaceae</taxon>
        <taxon>Methylobacterium</taxon>
    </lineage>
</organism>
<evidence type="ECO:0000313" key="4">
    <source>
        <dbReference type="Proteomes" id="UP000198704"/>
    </source>
</evidence>
<gene>
    <name evidence="3" type="ORF">SAMN05216360_105147</name>
</gene>
<feature type="compositionally biased region" description="Basic and acidic residues" evidence="1">
    <location>
        <begin position="105"/>
        <end position="122"/>
    </location>
</feature>
<evidence type="ECO:0000256" key="1">
    <source>
        <dbReference type="SAM" id="MobiDB-lite"/>
    </source>
</evidence>
<evidence type="ECO:0008006" key="5">
    <source>
        <dbReference type="Google" id="ProtNLM"/>
    </source>
</evidence>
<feature type="signal peptide" evidence="2">
    <location>
        <begin position="1"/>
        <end position="23"/>
    </location>
</feature>
<keyword evidence="4" id="KW-1185">Reference proteome</keyword>
<keyword evidence="2" id="KW-0732">Signal</keyword>
<dbReference type="AlphaFoldDB" id="A0A1G9Y4K0"/>
<accession>A0A1G9Y4K0</accession>
<dbReference type="OrthoDB" id="7997717at2"/>
<evidence type="ECO:0000313" key="3">
    <source>
        <dbReference type="EMBL" id="SDN03395.1"/>
    </source>
</evidence>
<reference evidence="4" key="1">
    <citation type="submission" date="2016-10" db="EMBL/GenBank/DDBJ databases">
        <authorList>
            <person name="Varghese N."/>
            <person name="Submissions S."/>
        </authorList>
    </citation>
    <scope>NUCLEOTIDE SEQUENCE [LARGE SCALE GENOMIC DNA]</scope>
    <source>
        <strain evidence="4">BL47</strain>
    </source>
</reference>
<sequence length="237" mass="25327">MTAIRTIIAASLLSAWPFGVVFAQTDQMGTDSGTSPAATLPDPVTVEKTKPPIRDASPASVKPGERPTPEQVSNDTIVDKVCVGCRAEPATADPLSLRIRPSGPPERRDGQLDARGGRRDARSTVGEPRQQPDLDTVALASAHRERAESVDEKTTGLWQSWVVSVCDGCGDQKPAKALKLEDWPYRTSPVTTGSVLHKALPVAARADAKPSAPHPHGTLEADLSPENVDSIRRMPQH</sequence>
<feature type="region of interest" description="Disordered" evidence="1">
    <location>
        <begin position="205"/>
        <end position="237"/>
    </location>
</feature>
<feature type="region of interest" description="Disordered" evidence="1">
    <location>
        <begin position="93"/>
        <end position="135"/>
    </location>
</feature>
<protein>
    <recommendedName>
        <fullName evidence="5">Secreted protein</fullName>
    </recommendedName>
</protein>
<dbReference type="RefSeq" id="WP_091715359.1">
    <property type="nucleotide sequence ID" value="NZ_FNHS01000005.1"/>
</dbReference>